<feature type="compositionally biased region" description="Basic and acidic residues" evidence="1">
    <location>
        <begin position="65"/>
        <end position="76"/>
    </location>
</feature>
<accession>A0AAD8JKN9</accession>
<proteinExistence type="predicted"/>
<dbReference type="AlphaFoldDB" id="A0AAD8JKN9"/>
<feature type="region of interest" description="Disordered" evidence="1">
    <location>
        <begin position="54"/>
        <end position="81"/>
    </location>
</feature>
<dbReference type="EMBL" id="JAUIZM010000001">
    <property type="protein sequence ID" value="KAK1405013.1"/>
    <property type="molecule type" value="Genomic_DNA"/>
</dbReference>
<feature type="compositionally biased region" description="Polar residues" evidence="1">
    <location>
        <begin position="55"/>
        <end position="64"/>
    </location>
</feature>
<reference evidence="2" key="2">
    <citation type="submission" date="2023-05" db="EMBL/GenBank/DDBJ databases">
        <authorList>
            <person name="Schelkunov M.I."/>
        </authorList>
    </citation>
    <scope>NUCLEOTIDE SEQUENCE</scope>
    <source>
        <strain evidence="2">Hsosn_3</strain>
        <tissue evidence="2">Leaf</tissue>
    </source>
</reference>
<protein>
    <submittedName>
        <fullName evidence="2">Uncharacterized protein</fullName>
    </submittedName>
</protein>
<name>A0AAD8JKN9_9APIA</name>
<evidence type="ECO:0000313" key="2">
    <source>
        <dbReference type="EMBL" id="KAK1405013.1"/>
    </source>
</evidence>
<sequence>MELDVYHLQKMSTDYERAKKLAVKEVGDTIDIHDIKHLTENHCLIGDVVGDTSEEWSNQDTTYSELDHSPNQRDDDNCQLEEDGIDDDLAMELEQALTQNEGDSEDELVMELEQTLSDYEGDSED</sequence>
<reference evidence="2" key="1">
    <citation type="submission" date="2023-02" db="EMBL/GenBank/DDBJ databases">
        <title>Genome of toxic invasive species Heracleum sosnowskyi carries increased number of genes despite the absence of recent whole-genome duplications.</title>
        <authorList>
            <person name="Schelkunov M."/>
            <person name="Shtratnikova V."/>
            <person name="Makarenko M."/>
            <person name="Klepikova A."/>
            <person name="Omelchenko D."/>
            <person name="Novikova G."/>
            <person name="Obukhova E."/>
            <person name="Bogdanov V."/>
            <person name="Penin A."/>
            <person name="Logacheva M."/>
        </authorList>
    </citation>
    <scope>NUCLEOTIDE SEQUENCE</scope>
    <source>
        <strain evidence="2">Hsosn_3</strain>
        <tissue evidence="2">Leaf</tissue>
    </source>
</reference>
<evidence type="ECO:0000256" key="1">
    <source>
        <dbReference type="SAM" id="MobiDB-lite"/>
    </source>
</evidence>
<keyword evidence="3" id="KW-1185">Reference proteome</keyword>
<evidence type="ECO:0000313" key="3">
    <source>
        <dbReference type="Proteomes" id="UP001237642"/>
    </source>
</evidence>
<comment type="caution">
    <text evidence="2">The sequence shown here is derived from an EMBL/GenBank/DDBJ whole genome shotgun (WGS) entry which is preliminary data.</text>
</comment>
<organism evidence="2 3">
    <name type="scientific">Heracleum sosnowskyi</name>
    <dbReference type="NCBI Taxonomy" id="360622"/>
    <lineage>
        <taxon>Eukaryota</taxon>
        <taxon>Viridiplantae</taxon>
        <taxon>Streptophyta</taxon>
        <taxon>Embryophyta</taxon>
        <taxon>Tracheophyta</taxon>
        <taxon>Spermatophyta</taxon>
        <taxon>Magnoliopsida</taxon>
        <taxon>eudicotyledons</taxon>
        <taxon>Gunneridae</taxon>
        <taxon>Pentapetalae</taxon>
        <taxon>asterids</taxon>
        <taxon>campanulids</taxon>
        <taxon>Apiales</taxon>
        <taxon>Apiaceae</taxon>
        <taxon>Apioideae</taxon>
        <taxon>apioid superclade</taxon>
        <taxon>Tordylieae</taxon>
        <taxon>Tordyliinae</taxon>
        <taxon>Heracleum</taxon>
    </lineage>
</organism>
<gene>
    <name evidence="2" type="ORF">POM88_004618</name>
</gene>
<dbReference type="Proteomes" id="UP001237642">
    <property type="component" value="Unassembled WGS sequence"/>
</dbReference>